<dbReference type="Pfam" id="PF12937">
    <property type="entry name" value="F-box-like"/>
    <property type="match status" value="1"/>
</dbReference>
<dbReference type="InterPro" id="IPR000836">
    <property type="entry name" value="PRTase_dom"/>
</dbReference>
<evidence type="ECO:0000313" key="12">
    <source>
        <dbReference type="EMBL" id="TRY79891.1"/>
    </source>
</evidence>
<evidence type="ECO:0000256" key="4">
    <source>
        <dbReference type="ARBA" id="ARBA00022490"/>
    </source>
</evidence>
<keyword evidence="13" id="KW-1185">Reference proteome</keyword>
<dbReference type="SMART" id="SM00256">
    <property type="entry name" value="FBOX"/>
    <property type="match status" value="1"/>
</dbReference>
<dbReference type="Proteomes" id="UP000318571">
    <property type="component" value="Chromosome 6"/>
</dbReference>
<evidence type="ECO:0000256" key="2">
    <source>
        <dbReference type="ARBA" id="ARBA00004496"/>
    </source>
</evidence>
<evidence type="ECO:0000313" key="13">
    <source>
        <dbReference type="Proteomes" id="UP000318571"/>
    </source>
</evidence>
<dbReference type="Gene3D" id="3.40.50.2020">
    <property type="match status" value="1"/>
</dbReference>
<dbReference type="InterPro" id="IPR036322">
    <property type="entry name" value="WD40_repeat_dom_sf"/>
</dbReference>
<feature type="domain" description="F-box" evidence="11">
    <location>
        <begin position="245"/>
        <end position="292"/>
    </location>
</feature>
<dbReference type="FunFam" id="3.40.50.2020:FF:000026">
    <property type="entry name" value="Uracil phosphoribosyltransferase homolog"/>
    <property type="match status" value="1"/>
</dbReference>
<evidence type="ECO:0000256" key="3">
    <source>
        <dbReference type="ARBA" id="ARBA00009516"/>
    </source>
</evidence>
<keyword evidence="4" id="KW-0963">Cytoplasm</keyword>
<dbReference type="OMA" id="NTIDMAR"/>
<dbReference type="PROSITE" id="PS50082">
    <property type="entry name" value="WD_REPEATS_2"/>
    <property type="match status" value="2"/>
</dbReference>
<dbReference type="AlphaFoldDB" id="A0A553PQE9"/>
<dbReference type="SUPFAM" id="SSF50978">
    <property type="entry name" value="WD40 repeat-like"/>
    <property type="match status" value="1"/>
</dbReference>
<gene>
    <name evidence="12" type="ORF">TCAL_07084</name>
</gene>
<name>A0A553PQE9_TIGCA</name>
<dbReference type="Gene3D" id="2.130.10.10">
    <property type="entry name" value="YVTN repeat-like/Quinoprotein amine dehydrogenase"/>
    <property type="match status" value="2"/>
</dbReference>
<dbReference type="GO" id="GO:0019005">
    <property type="term" value="C:SCF ubiquitin ligase complex"/>
    <property type="evidence" value="ECO:0007669"/>
    <property type="project" value="InterPro"/>
</dbReference>
<dbReference type="SMART" id="SM00320">
    <property type="entry name" value="WD40"/>
    <property type="match status" value="3"/>
</dbReference>
<dbReference type="InterPro" id="IPR001810">
    <property type="entry name" value="F-box_dom"/>
</dbReference>
<feature type="region of interest" description="Disordered" evidence="10">
    <location>
        <begin position="1"/>
        <end position="28"/>
    </location>
</feature>
<dbReference type="Pfam" id="PF14681">
    <property type="entry name" value="UPRTase"/>
    <property type="match status" value="1"/>
</dbReference>
<dbReference type="SUPFAM" id="SSF81383">
    <property type="entry name" value="F-box domain"/>
    <property type="match status" value="1"/>
</dbReference>
<evidence type="ECO:0000256" key="1">
    <source>
        <dbReference type="ARBA" id="ARBA00004123"/>
    </source>
</evidence>
<evidence type="ECO:0000256" key="5">
    <source>
        <dbReference type="ARBA" id="ARBA00022741"/>
    </source>
</evidence>
<dbReference type="EMBL" id="VCGU01000002">
    <property type="protein sequence ID" value="TRY79891.1"/>
    <property type="molecule type" value="Genomic_DNA"/>
</dbReference>
<evidence type="ECO:0000256" key="7">
    <source>
        <dbReference type="ARBA" id="ARBA00023242"/>
    </source>
</evidence>
<feature type="repeat" description="WD" evidence="9">
    <location>
        <begin position="674"/>
        <end position="707"/>
    </location>
</feature>
<dbReference type="PROSITE" id="PS50181">
    <property type="entry name" value="FBOX"/>
    <property type="match status" value="1"/>
</dbReference>
<evidence type="ECO:0000256" key="8">
    <source>
        <dbReference type="ARBA" id="ARBA00044193"/>
    </source>
</evidence>
<comment type="subcellular location">
    <subcellularLocation>
        <location evidence="2">Cytoplasm</location>
    </subcellularLocation>
    <subcellularLocation>
        <location evidence="1">Nucleus</location>
    </subcellularLocation>
</comment>
<dbReference type="STRING" id="6832.A0A553PQE9"/>
<reference evidence="12 13" key="1">
    <citation type="journal article" date="2018" name="Nat. Ecol. Evol.">
        <title>Genomic signatures of mitonuclear coevolution across populations of Tigriopus californicus.</title>
        <authorList>
            <person name="Barreto F.S."/>
            <person name="Watson E.T."/>
            <person name="Lima T.G."/>
            <person name="Willett C.S."/>
            <person name="Edmands S."/>
            <person name="Li W."/>
            <person name="Burton R.S."/>
        </authorList>
    </citation>
    <scope>NUCLEOTIDE SEQUENCE [LARGE SCALE GENOMIC DNA]</scope>
    <source>
        <strain evidence="12 13">San Diego</strain>
    </source>
</reference>
<proteinExistence type="inferred from homology"/>
<keyword evidence="9" id="KW-0853">WD repeat</keyword>
<dbReference type="Gene3D" id="1.20.1280.50">
    <property type="match status" value="1"/>
</dbReference>
<dbReference type="SUPFAM" id="SSF53271">
    <property type="entry name" value="PRTase-like"/>
    <property type="match status" value="1"/>
</dbReference>
<dbReference type="PANTHER" id="PTHR20995:SF17">
    <property type="entry name" value="F-BOX_WD REPEAT-CONTAINING PROTEIN 5"/>
    <property type="match status" value="1"/>
</dbReference>
<dbReference type="GO" id="GO:0080008">
    <property type="term" value="C:Cul4-RING E3 ubiquitin ligase complex"/>
    <property type="evidence" value="ECO:0007669"/>
    <property type="project" value="InterPro"/>
</dbReference>
<dbReference type="PANTHER" id="PTHR20995">
    <property type="entry name" value="F-BOX/WD REPEAT-CONTAINING PROTEIN 5"/>
    <property type="match status" value="1"/>
</dbReference>
<dbReference type="Pfam" id="PF00400">
    <property type="entry name" value="WD40"/>
    <property type="match status" value="2"/>
</dbReference>
<comment type="caution">
    <text evidence="12">The sequence shown here is derived from an EMBL/GenBank/DDBJ whole genome shotgun (WGS) entry which is preliminary data.</text>
</comment>
<keyword evidence="7" id="KW-0539">Nucleus</keyword>
<dbReference type="GO" id="GO:0005525">
    <property type="term" value="F:GTP binding"/>
    <property type="evidence" value="ECO:0007669"/>
    <property type="project" value="UniProtKB-KW"/>
</dbReference>
<feature type="repeat" description="WD" evidence="9">
    <location>
        <begin position="333"/>
        <end position="374"/>
    </location>
</feature>
<dbReference type="GO" id="GO:0016567">
    <property type="term" value="P:protein ubiquitination"/>
    <property type="evidence" value="ECO:0007669"/>
    <property type="project" value="InterPro"/>
</dbReference>
<keyword evidence="5" id="KW-0547">Nucleotide-binding</keyword>
<evidence type="ECO:0000256" key="10">
    <source>
        <dbReference type="SAM" id="MobiDB-lite"/>
    </source>
</evidence>
<sequence>MASVGEPVNGPVSTPDPSPSSSPVGQVHGQALGSKFKVLPRTDQIHELQTLIRSAETSRSNFKFVADRLIRMVIEEGLNQLPYSEVEVVTPTGKPYQGLKYEKGNCGVSIVRSGEAMEKALQECCRSMRIGKILVDSEPEKNDARVVFAKLPSDIAKRKVLLLYPIMSSGNKVCQAMKVLKDHGVPESHVFLINLFCTPEAGERIVGEFPALTILTTEVHHVTPNHFGQKALLVLDLAKAMMASPHDWAVLPPELLVNIARKLELSQMCCFSLVCRSWYLAINDNNVFWRQMLCQVFKTSQIPVHAFSEPKPDWKAELFRLTNKVPSVNTQTLTAHKDEVLFVSFSHNYGDFVSCSKDRSFIIWRYNKKSHEFENFNTIDMARYNWLYIWSGQYSSDDKKLLISGVMDSLNGEIAIYNTMSNDPLARAVNVVLFICDYQPISPSELWNRSPEDEAQLLSVENCIGRVFDYRNTSAFQYLRLIRVFSQKKHDPSKKFPMEQRNPDPGRHILQEDQLIGPECEEVLRKNQLCLVAMYGSKTTVPHKIGFRDLTLDSVICPKRIADFDHSIEFHGQIVSISCAKDDLQMFVAVREWPENAVATLSDPPPISTEVIVYAVDLQSWSLTGQVFKGAIGRTSPYDAFYLYTDSSANFLACGSEDGRGVIWDRLTGLKLSTLDHEQCLNCVSFRVDDEEVCVTSSDDHTIKVWKSKDRVKREMSEILFD</sequence>
<dbReference type="InterPro" id="IPR036047">
    <property type="entry name" value="F-box-like_dom_sf"/>
</dbReference>
<evidence type="ECO:0000256" key="9">
    <source>
        <dbReference type="PROSITE-ProRule" id="PRU00221"/>
    </source>
</evidence>
<organism evidence="12 13">
    <name type="scientific">Tigriopus californicus</name>
    <name type="common">Marine copepod</name>
    <dbReference type="NCBI Taxonomy" id="6832"/>
    <lineage>
        <taxon>Eukaryota</taxon>
        <taxon>Metazoa</taxon>
        <taxon>Ecdysozoa</taxon>
        <taxon>Arthropoda</taxon>
        <taxon>Crustacea</taxon>
        <taxon>Multicrustacea</taxon>
        <taxon>Hexanauplia</taxon>
        <taxon>Copepoda</taxon>
        <taxon>Harpacticoida</taxon>
        <taxon>Harpacticidae</taxon>
        <taxon>Tigriopus</taxon>
    </lineage>
</organism>
<protein>
    <recommendedName>
        <fullName evidence="8">Uracil phosphoribosyltransferase homolog</fullName>
    </recommendedName>
</protein>
<dbReference type="InterPro" id="IPR042508">
    <property type="entry name" value="FBXW5"/>
</dbReference>
<dbReference type="InterPro" id="IPR001680">
    <property type="entry name" value="WD40_rpt"/>
</dbReference>
<dbReference type="InterPro" id="IPR015943">
    <property type="entry name" value="WD40/YVTN_repeat-like_dom_sf"/>
</dbReference>
<accession>A0A553PQE9</accession>
<evidence type="ECO:0000259" key="11">
    <source>
        <dbReference type="PROSITE" id="PS50181"/>
    </source>
</evidence>
<comment type="similarity">
    <text evidence="3">Belongs to the UPRTase family.</text>
</comment>
<dbReference type="GO" id="GO:0005737">
    <property type="term" value="C:cytoplasm"/>
    <property type="evidence" value="ECO:0007669"/>
    <property type="project" value="UniProtKB-SubCell"/>
</dbReference>
<keyword evidence="6" id="KW-0342">GTP-binding</keyword>
<evidence type="ECO:0000256" key="6">
    <source>
        <dbReference type="ARBA" id="ARBA00023134"/>
    </source>
</evidence>
<dbReference type="GO" id="GO:0005634">
    <property type="term" value="C:nucleus"/>
    <property type="evidence" value="ECO:0007669"/>
    <property type="project" value="UniProtKB-SubCell"/>
</dbReference>
<dbReference type="InterPro" id="IPR029057">
    <property type="entry name" value="PRTase-like"/>
</dbReference>